<accession>A0A430BJP3</accession>
<feature type="chain" id="PRO_5019362959" description="DUF4142 domain-containing protein" evidence="2">
    <location>
        <begin position="21"/>
        <end position="313"/>
    </location>
</feature>
<sequence length="313" mass="33502">MFLPRSLSSRLSLLALTALAACATPVKQVPPTPPPAVVPTVMPTPPRYSAPDMVPPDKDEAGKFITPNRDSQGDQALWHVRMGLNVAALGCPETNGQTRILYNQMLTVHGASLKRANDTLEVSYQQRYGSSAIRMREVLNTLVYNFFALPPAQKAFCQKAVATMTIINGLTPEALAAYAPKALDELEQPFRDFWAEYEDYLRRLEEWRKRFGATVKLVGPVGGDDLNDHEPPAPTAPAPMGQVPATPMQRPSDMILPDAPASAPAPAPAAPAPSAPTPAVPGTPSAPPPVVPTQPQVQAPKLPLQPVPAPPES</sequence>
<dbReference type="EMBL" id="QRAL01000037">
    <property type="protein sequence ID" value="RSU51195.1"/>
    <property type="molecule type" value="Genomic_DNA"/>
</dbReference>
<feature type="signal peptide" evidence="2">
    <location>
        <begin position="1"/>
        <end position="20"/>
    </location>
</feature>
<evidence type="ECO:0000256" key="1">
    <source>
        <dbReference type="SAM" id="MobiDB-lite"/>
    </source>
</evidence>
<feature type="compositionally biased region" description="Pro residues" evidence="1">
    <location>
        <begin position="303"/>
        <end position="313"/>
    </location>
</feature>
<evidence type="ECO:0008006" key="5">
    <source>
        <dbReference type="Google" id="ProtNLM"/>
    </source>
</evidence>
<dbReference type="PROSITE" id="PS51257">
    <property type="entry name" value="PROKAR_LIPOPROTEIN"/>
    <property type="match status" value="1"/>
</dbReference>
<feature type="compositionally biased region" description="Pro residues" evidence="1">
    <location>
        <begin position="263"/>
        <end position="292"/>
    </location>
</feature>
<comment type="caution">
    <text evidence="3">The sequence shown here is derived from an EMBL/GenBank/DDBJ whole genome shotgun (WGS) entry which is preliminary data.</text>
</comment>
<name>A0A430BJP3_SPHYA</name>
<feature type="compositionally biased region" description="Low complexity" evidence="1">
    <location>
        <begin position="293"/>
        <end position="302"/>
    </location>
</feature>
<evidence type="ECO:0000313" key="4">
    <source>
        <dbReference type="Proteomes" id="UP000287401"/>
    </source>
</evidence>
<protein>
    <recommendedName>
        <fullName evidence="5">DUF4142 domain-containing protein</fullName>
    </recommendedName>
</protein>
<proteinExistence type="predicted"/>
<keyword evidence="2" id="KW-0732">Signal</keyword>
<dbReference type="AlphaFoldDB" id="A0A430BJP3"/>
<reference evidence="3 4" key="1">
    <citation type="submission" date="2018-07" db="EMBL/GenBank/DDBJ databases">
        <title>Genomic and Epidemiologic Investigation of an Indolent Hospital Outbreak.</title>
        <authorList>
            <person name="Johnson R.C."/>
            <person name="Deming C."/>
            <person name="Conlan S."/>
            <person name="Zellmer C.J."/>
            <person name="Michelin A.V."/>
            <person name="Lee-Lin S."/>
            <person name="Thomas P.J."/>
            <person name="Park M."/>
            <person name="Weingarten R.A."/>
            <person name="Less J."/>
            <person name="Dekker J.P."/>
            <person name="Frank K.M."/>
            <person name="Musser K.A."/>
            <person name="Mcquiston J.R."/>
            <person name="Henderson D.K."/>
            <person name="Lau A.F."/>
            <person name="Palmore T.N."/>
            <person name="Segre J.A."/>
        </authorList>
    </citation>
    <scope>NUCLEOTIDE SEQUENCE [LARGE SCALE GENOMIC DNA]</scope>
    <source>
        <strain evidence="3 4">SK-NIH.Env6_1116</strain>
    </source>
</reference>
<dbReference type="Proteomes" id="UP000287401">
    <property type="component" value="Unassembled WGS sequence"/>
</dbReference>
<gene>
    <name evidence="3" type="ORF">DAH51_22100</name>
</gene>
<dbReference type="RefSeq" id="WP_125999711.1">
    <property type="nucleotide sequence ID" value="NZ_QRAL01000037.1"/>
</dbReference>
<evidence type="ECO:0000313" key="3">
    <source>
        <dbReference type="EMBL" id="RSU51195.1"/>
    </source>
</evidence>
<organism evidence="3 4">
    <name type="scientific">Sphingobium yanoikuyae</name>
    <name type="common">Sphingomonas yanoikuyae</name>
    <dbReference type="NCBI Taxonomy" id="13690"/>
    <lineage>
        <taxon>Bacteria</taxon>
        <taxon>Pseudomonadati</taxon>
        <taxon>Pseudomonadota</taxon>
        <taxon>Alphaproteobacteria</taxon>
        <taxon>Sphingomonadales</taxon>
        <taxon>Sphingomonadaceae</taxon>
        <taxon>Sphingobium</taxon>
    </lineage>
</organism>
<feature type="region of interest" description="Disordered" evidence="1">
    <location>
        <begin position="221"/>
        <end position="313"/>
    </location>
</feature>
<evidence type="ECO:0000256" key="2">
    <source>
        <dbReference type="SAM" id="SignalP"/>
    </source>
</evidence>